<evidence type="ECO:0000256" key="7">
    <source>
        <dbReference type="ARBA" id="ARBA00023136"/>
    </source>
</evidence>
<dbReference type="GO" id="GO:0030659">
    <property type="term" value="C:cytoplasmic vesicle membrane"/>
    <property type="evidence" value="ECO:0007669"/>
    <property type="project" value="UniProtKB-SubCell"/>
</dbReference>
<feature type="compositionally biased region" description="Basic and acidic residues" evidence="9">
    <location>
        <begin position="102"/>
        <end position="118"/>
    </location>
</feature>
<dbReference type="PANTHER" id="PTHR47394">
    <property type="entry name" value="SMALL CELL ADHESION GLYCOPROTEIN"/>
    <property type="match status" value="1"/>
</dbReference>
<keyword evidence="4" id="KW-1003">Cell membrane</keyword>
<feature type="region of interest" description="Disordered" evidence="9">
    <location>
        <begin position="1"/>
        <end position="55"/>
    </location>
</feature>
<keyword evidence="12" id="KW-1185">Reference proteome</keyword>
<dbReference type="PANTHER" id="PTHR47394:SF1">
    <property type="entry name" value="SMALL CELL ADHESION GLYCOPROTEIN"/>
    <property type="match status" value="1"/>
</dbReference>
<dbReference type="InterPro" id="IPR043243">
    <property type="entry name" value="SMAGP"/>
</dbReference>
<evidence type="ECO:0000256" key="9">
    <source>
        <dbReference type="SAM" id="MobiDB-lite"/>
    </source>
</evidence>
<feature type="region of interest" description="Disordered" evidence="9">
    <location>
        <begin position="94"/>
        <end position="118"/>
    </location>
</feature>
<comment type="caution">
    <text evidence="11">The sequence shown here is derived from an EMBL/GenBank/DDBJ whole genome shotgun (WGS) entry which is preliminary data.</text>
</comment>
<evidence type="ECO:0000256" key="6">
    <source>
        <dbReference type="ARBA" id="ARBA00022989"/>
    </source>
</evidence>
<evidence type="ECO:0000256" key="10">
    <source>
        <dbReference type="SAM" id="Phobius"/>
    </source>
</evidence>
<keyword evidence="7 10" id="KW-0472">Membrane</keyword>
<evidence type="ECO:0000256" key="2">
    <source>
        <dbReference type="ARBA" id="ARBA00004497"/>
    </source>
</evidence>
<evidence type="ECO:0008006" key="13">
    <source>
        <dbReference type="Google" id="ProtNLM"/>
    </source>
</evidence>
<comment type="subcellular location">
    <subcellularLocation>
        <location evidence="1">Cell membrane</location>
        <topology evidence="1">Single-pass type III membrane protein</topology>
    </subcellularLocation>
    <subcellularLocation>
        <location evidence="2">Cytoplasmic vesicle membrane</location>
        <topology evidence="2">Single-pass type III membrane protein</topology>
    </subcellularLocation>
</comment>
<organism evidence="11 12">
    <name type="scientific">Zosterops borbonicus</name>
    <dbReference type="NCBI Taxonomy" id="364589"/>
    <lineage>
        <taxon>Eukaryota</taxon>
        <taxon>Metazoa</taxon>
        <taxon>Chordata</taxon>
        <taxon>Craniata</taxon>
        <taxon>Vertebrata</taxon>
        <taxon>Euteleostomi</taxon>
        <taxon>Archelosauria</taxon>
        <taxon>Archosauria</taxon>
        <taxon>Dinosauria</taxon>
        <taxon>Saurischia</taxon>
        <taxon>Theropoda</taxon>
        <taxon>Coelurosauria</taxon>
        <taxon>Aves</taxon>
        <taxon>Neognathae</taxon>
        <taxon>Neoaves</taxon>
        <taxon>Telluraves</taxon>
        <taxon>Australaves</taxon>
        <taxon>Passeriformes</taxon>
        <taxon>Sylvioidea</taxon>
        <taxon>Zosteropidae</taxon>
        <taxon>Zosterops</taxon>
    </lineage>
</organism>
<comment type="similarity">
    <text evidence="3">Belongs to the SMAGP family.</text>
</comment>
<sequence>MEGDQPHLSSGEHLEPLFGGFPTFGSGPPSPPSPSCPEEDLTTPYLRKAPTPPGHEDVDTAVIAVVITLVFLTLLTVLVVIGIYLYRNQGSYRTYEQPEPDAAPRDEAPSKEKEEYFI</sequence>
<reference evidence="11" key="1">
    <citation type="submission" date="2019-04" db="EMBL/GenBank/DDBJ databases">
        <title>Genome assembly of Zosterops borbonicus 15179.</title>
        <authorList>
            <person name="Leroy T."/>
            <person name="Anselmetti Y."/>
            <person name="Tilak M.-K."/>
            <person name="Nabholz B."/>
        </authorList>
    </citation>
    <scope>NUCLEOTIDE SEQUENCE</scope>
    <source>
        <strain evidence="11">HGM_15179</strain>
        <tissue evidence="11">Muscle</tissue>
    </source>
</reference>
<accession>A0A8K1G4W5</accession>
<evidence type="ECO:0000313" key="11">
    <source>
        <dbReference type="EMBL" id="TRZ11758.1"/>
    </source>
</evidence>
<dbReference type="EMBL" id="SWJQ01000674">
    <property type="protein sequence ID" value="TRZ11758.1"/>
    <property type="molecule type" value="Genomic_DNA"/>
</dbReference>
<keyword evidence="6 10" id="KW-1133">Transmembrane helix</keyword>
<evidence type="ECO:0000313" key="12">
    <source>
        <dbReference type="Proteomes" id="UP000796761"/>
    </source>
</evidence>
<gene>
    <name evidence="11" type="ORF">HGM15179_015394</name>
</gene>
<evidence type="ECO:0000256" key="8">
    <source>
        <dbReference type="ARBA" id="ARBA00023329"/>
    </source>
</evidence>
<dbReference type="Proteomes" id="UP000796761">
    <property type="component" value="Unassembled WGS sequence"/>
</dbReference>
<dbReference type="GO" id="GO:0005886">
    <property type="term" value="C:plasma membrane"/>
    <property type="evidence" value="ECO:0007669"/>
    <property type="project" value="UniProtKB-SubCell"/>
</dbReference>
<feature type="transmembrane region" description="Helical" evidence="10">
    <location>
        <begin position="61"/>
        <end position="86"/>
    </location>
</feature>
<evidence type="ECO:0000256" key="1">
    <source>
        <dbReference type="ARBA" id="ARBA00004361"/>
    </source>
</evidence>
<evidence type="ECO:0000256" key="3">
    <source>
        <dbReference type="ARBA" id="ARBA00010017"/>
    </source>
</evidence>
<feature type="compositionally biased region" description="Low complexity" evidence="9">
    <location>
        <begin position="16"/>
        <end position="27"/>
    </location>
</feature>
<keyword evidence="5 10" id="KW-0812">Transmembrane</keyword>
<protein>
    <recommendedName>
        <fullName evidence="13">Small cell adhesion glycoprotein</fullName>
    </recommendedName>
</protein>
<keyword evidence="8" id="KW-0968">Cytoplasmic vesicle</keyword>
<evidence type="ECO:0000256" key="5">
    <source>
        <dbReference type="ARBA" id="ARBA00022692"/>
    </source>
</evidence>
<name>A0A8K1G4W5_9PASS</name>
<dbReference type="AlphaFoldDB" id="A0A8K1G4W5"/>
<evidence type="ECO:0000256" key="4">
    <source>
        <dbReference type="ARBA" id="ARBA00022475"/>
    </source>
</evidence>
<proteinExistence type="inferred from homology"/>